<sequence>MCFMIGRSLAGMNCRCPVRPKKGGACGFEGAVRQVGAEILDSGAVFLFIARKSATRLRLRAADRDPPRYKEIPEVNTRQRVAPSGAFWFCVLSSMEKRPTFR</sequence>
<keyword evidence="2" id="KW-1185">Reference proteome</keyword>
<protein>
    <submittedName>
        <fullName evidence="1">Uncharacterized protein</fullName>
    </submittedName>
</protein>
<evidence type="ECO:0000313" key="1">
    <source>
        <dbReference type="EMBL" id="RYC04750.1"/>
    </source>
</evidence>
<proteinExistence type="predicted"/>
<accession>A0A4Q2SL02</accession>
<organism evidence="1 2">
    <name type="scientific">Ciceribacter ferrooxidans</name>
    <dbReference type="NCBI Taxonomy" id="2509717"/>
    <lineage>
        <taxon>Bacteria</taxon>
        <taxon>Pseudomonadati</taxon>
        <taxon>Pseudomonadota</taxon>
        <taxon>Alphaproteobacteria</taxon>
        <taxon>Hyphomicrobiales</taxon>
        <taxon>Rhizobiaceae</taxon>
        <taxon>Ciceribacter</taxon>
    </lineage>
</organism>
<name>A0A4Q2SL02_9HYPH</name>
<gene>
    <name evidence="1" type="ORF">EUU22_21650</name>
</gene>
<reference evidence="1 2" key="1">
    <citation type="submission" date="2019-01" db="EMBL/GenBank/DDBJ databases">
        <authorList>
            <person name="Deng T."/>
        </authorList>
    </citation>
    <scope>NUCLEOTIDE SEQUENCE [LARGE SCALE GENOMIC DNA]</scope>
    <source>
        <strain evidence="1 2">F8825</strain>
    </source>
</reference>
<dbReference type="AlphaFoldDB" id="A0A4Q2SL02"/>
<dbReference type="Proteomes" id="UP000291088">
    <property type="component" value="Unassembled WGS sequence"/>
</dbReference>
<dbReference type="EMBL" id="SDVB01000311">
    <property type="protein sequence ID" value="RYC04750.1"/>
    <property type="molecule type" value="Genomic_DNA"/>
</dbReference>
<evidence type="ECO:0000313" key="2">
    <source>
        <dbReference type="Proteomes" id="UP000291088"/>
    </source>
</evidence>
<comment type="caution">
    <text evidence="1">The sequence shown here is derived from an EMBL/GenBank/DDBJ whole genome shotgun (WGS) entry which is preliminary data.</text>
</comment>